<dbReference type="InterPro" id="IPR008900">
    <property type="entry name" value="Zot_N"/>
</dbReference>
<dbReference type="AlphaFoldDB" id="A0A4V3WV52"/>
<proteinExistence type="predicted"/>
<dbReference type="Gene3D" id="3.40.50.300">
    <property type="entry name" value="P-loop containing nucleotide triphosphate hydrolases"/>
    <property type="match status" value="1"/>
</dbReference>
<dbReference type="RefSeq" id="WP_136433059.1">
    <property type="nucleotide sequence ID" value="NZ_SSTJ01000002.1"/>
</dbReference>
<dbReference type="Proteomes" id="UP000308978">
    <property type="component" value="Unassembled WGS sequence"/>
</dbReference>
<accession>A0A4V3WV52</accession>
<evidence type="ECO:0000313" key="3">
    <source>
        <dbReference type="Proteomes" id="UP000308978"/>
    </source>
</evidence>
<feature type="domain" description="Zona occludens toxin N-terminal" evidence="1">
    <location>
        <begin position="1"/>
        <end position="199"/>
    </location>
</feature>
<dbReference type="SUPFAM" id="SSF52540">
    <property type="entry name" value="P-loop containing nucleoside triphosphate hydrolases"/>
    <property type="match status" value="1"/>
</dbReference>
<evidence type="ECO:0000313" key="2">
    <source>
        <dbReference type="EMBL" id="THG38317.1"/>
    </source>
</evidence>
<gene>
    <name evidence="2" type="ORF">E5986_02545</name>
</gene>
<dbReference type="EMBL" id="SSTJ01000002">
    <property type="protein sequence ID" value="THG38317.1"/>
    <property type="molecule type" value="Genomic_DNA"/>
</dbReference>
<name>A0A4V3WV52_9ACTN</name>
<comment type="caution">
    <text evidence="2">The sequence shown here is derived from an EMBL/GenBank/DDBJ whole genome shotgun (WGS) entry which is preliminary data.</text>
</comment>
<dbReference type="Pfam" id="PF05707">
    <property type="entry name" value="Zot"/>
    <property type="match status" value="1"/>
</dbReference>
<dbReference type="InterPro" id="IPR027417">
    <property type="entry name" value="P-loop_NTPase"/>
</dbReference>
<organism evidence="2 3">
    <name type="scientific">Adlercreutzia caecimuris</name>
    <dbReference type="NCBI Taxonomy" id="671266"/>
    <lineage>
        <taxon>Bacteria</taxon>
        <taxon>Bacillati</taxon>
        <taxon>Actinomycetota</taxon>
        <taxon>Coriobacteriia</taxon>
        <taxon>Eggerthellales</taxon>
        <taxon>Eggerthellaceae</taxon>
        <taxon>Adlercreutzia</taxon>
    </lineage>
</organism>
<sequence length="209" mass="24458">MIYLYSGTPGSGKSMHVARDIRDALQVKKRPVVCNFDVNSKLRNYGSLFRFVPNSDLSPDLLYEHSRRYFAGKPVIEDAILLVIDEAQLVFNSRTWQDRGASSRRMDWIEFFSQHRHYGYKIVLVSQYDRMLDRQIRSLIEIEVNHRKLANFGLKGFLLSLPFAGKLFLAVSYYYGMREKVGSSFLLPRRAYFRVYDSYNRFRQVPGTA</sequence>
<evidence type="ECO:0000259" key="1">
    <source>
        <dbReference type="Pfam" id="PF05707"/>
    </source>
</evidence>
<reference evidence="2 3" key="1">
    <citation type="submission" date="2019-04" db="EMBL/GenBank/DDBJ databases">
        <title>Microbes associate with the intestines of laboratory mice.</title>
        <authorList>
            <person name="Navarre W."/>
            <person name="Wong E."/>
            <person name="Huang K.C."/>
            <person name="Tropini C."/>
            <person name="Ng K."/>
            <person name="Yu B."/>
        </authorList>
    </citation>
    <scope>NUCLEOTIDE SEQUENCE [LARGE SCALE GENOMIC DNA]</scope>
    <source>
        <strain evidence="2 3">NM80_B27</strain>
    </source>
</reference>
<protein>
    <recommendedName>
        <fullName evidence="1">Zona occludens toxin N-terminal domain-containing protein</fullName>
    </recommendedName>
</protein>